<proteinExistence type="predicted"/>
<dbReference type="InterPro" id="IPR007815">
    <property type="entry name" value="Emycin_Estase"/>
</dbReference>
<dbReference type="InterPro" id="IPR052036">
    <property type="entry name" value="Hydrolase/PRTase-associated"/>
</dbReference>
<gene>
    <name evidence="1" type="ORF">ACFOPQ_19905</name>
</gene>
<accession>A0ABV8ABC7</accession>
<organism evidence="1 2">
    <name type="scientific">Deinococcus antarcticus</name>
    <dbReference type="NCBI Taxonomy" id="1298767"/>
    <lineage>
        <taxon>Bacteria</taxon>
        <taxon>Thermotogati</taxon>
        <taxon>Deinococcota</taxon>
        <taxon>Deinococci</taxon>
        <taxon>Deinococcales</taxon>
        <taxon>Deinococcaceae</taxon>
        <taxon>Deinococcus</taxon>
    </lineage>
</organism>
<dbReference type="Gene3D" id="3.40.1660.10">
    <property type="entry name" value="EreA-like (biosynthetic domain)"/>
    <property type="match status" value="1"/>
</dbReference>
<dbReference type="Proteomes" id="UP001595748">
    <property type="component" value="Unassembled WGS sequence"/>
</dbReference>
<evidence type="ECO:0000313" key="2">
    <source>
        <dbReference type="Proteomes" id="UP001595748"/>
    </source>
</evidence>
<dbReference type="PANTHER" id="PTHR31299">
    <property type="entry name" value="ESTERASE, PUTATIVE (AFU_ORTHOLOGUE AFUA_1G05850)-RELATED"/>
    <property type="match status" value="1"/>
</dbReference>
<dbReference type="RefSeq" id="WP_380080969.1">
    <property type="nucleotide sequence ID" value="NZ_JBHRZF010000224.1"/>
</dbReference>
<sequence>MRDATAPFVALEPYAINELVQDAGKRDTFLKQADALVKAAAALPGGTPRRADVQALARSVQQAVLAASGQGTRDDFMAENLLAALNADPKVKMMLWAHNGHVSKAPDPMSQTGMGQRLAENLGSNYRTVGQTFTGGTIRAIRPDQPSKGMQAVTVATAHPDSPEALTAAAGPSVLVMNDVKVPALRDYLANPRPIRGIGNSGMPGMMGYTFEVLPKAFDVLIFTGTSTPTKPAN</sequence>
<reference evidence="2" key="1">
    <citation type="journal article" date="2019" name="Int. J. Syst. Evol. Microbiol.">
        <title>The Global Catalogue of Microorganisms (GCM) 10K type strain sequencing project: providing services to taxonomists for standard genome sequencing and annotation.</title>
        <authorList>
            <consortium name="The Broad Institute Genomics Platform"/>
            <consortium name="The Broad Institute Genome Sequencing Center for Infectious Disease"/>
            <person name="Wu L."/>
            <person name="Ma J."/>
        </authorList>
    </citation>
    <scope>NUCLEOTIDE SEQUENCE [LARGE SCALE GENOMIC DNA]</scope>
    <source>
        <strain evidence="2">CCTCC AB 2013263</strain>
    </source>
</reference>
<comment type="caution">
    <text evidence="1">The sequence shown here is derived from an EMBL/GenBank/DDBJ whole genome shotgun (WGS) entry which is preliminary data.</text>
</comment>
<dbReference type="PANTHER" id="PTHR31299:SF0">
    <property type="entry name" value="ESTERASE, PUTATIVE (AFU_ORTHOLOGUE AFUA_1G05850)-RELATED"/>
    <property type="match status" value="1"/>
</dbReference>
<dbReference type="SUPFAM" id="SSF159501">
    <property type="entry name" value="EreA/ChaN-like"/>
    <property type="match status" value="1"/>
</dbReference>
<protein>
    <submittedName>
        <fullName evidence="1">Erythromycin esterase family protein</fullName>
    </submittedName>
</protein>
<dbReference type="EMBL" id="JBHRZF010000224">
    <property type="protein sequence ID" value="MFC3863032.1"/>
    <property type="molecule type" value="Genomic_DNA"/>
</dbReference>
<evidence type="ECO:0000313" key="1">
    <source>
        <dbReference type="EMBL" id="MFC3863032.1"/>
    </source>
</evidence>
<keyword evidence="2" id="KW-1185">Reference proteome</keyword>
<name>A0ABV8ABC7_9DEIO</name>
<dbReference type="Pfam" id="PF05139">
    <property type="entry name" value="Erythro_esteras"/>
    <property type="match status" value="1"/>
</dbReference>